<dbReference type="GO" id="GO:0016874">
    <property type="term" value="F:ligase activity"/>
    <property type="evidence" value="ECO:0007669"/>
    <property type="project" value="UniProtKB-KW"/>
</dbReference>
<reference evidence="12" key="1">
    <citation type="submission" date="2023-01" db="EMBL/GenBank/DDBJ databases">
        <title>Sulfurovum sp. zt1-1 genome assembly.</title>
        <authorList>
            <person name="Wang J."/>
        </authorList>
    </citation>
    <scope>NUCLEOTIDE SEQUENCE</scope>
    <source>
        <strain evidence="12">Zt1-1</strain>
    </source>
</reference>
<comment type="pathway">
    <text evidence="1">Protein modification; [NiFe] hydrogenase maturation.</text>
</comment>
<dbReference type="PANTHER" id="PTHR42959">
    <property type="entry name" value="CARBAMOYLTRANSFERASE"/>
    <property type="match status" value="1"/>
</dbReference>
<sequence length="747" mass="84123">MKCNTYKIIINGTVQGVGFRPFIYKLASRYALLGTVSNSTQGVEIVVNATLETLQIFLQAIKDELPSLASIEKIITSQIHTQSFADFQIIATDERGIVTVGIPPDVSICKACEKELFDPTNRRYGYPFITCTHCGVRYSIIYDLPYDRNHTSMKFFEMCKVCAEEYNNPLDRRYHAQPIGCWDCGPTLSLHDKNNKPIQTIQKNMINEVARFLEEGMIIAIKGVGGYHLMCDATNDEAVYNLRKRKQRPSKPFAVMVKDIEMANELAQINVQEKEFLLSKERPIVLLKSSSNDDCLPVLSSHIAPNLRRIGLFLPYTPLHLLLLQKFNRPLVATSANVTDEPICTDLKELEKLQGVYDYVLDHNRNIVNGCDDSVVMVVREHKVILRRARGYAPVSIKLPFELTKNVLALGANQKSTIAIGFANEVILSPHIGDLDSISSVEYYKKNIETLERIYHFKPDIIVHDKHPNYESTKYAKSLISYNSMLKVNEVQHHYAHILGVMAEKQLTGKVLGVAFDGTGYGDDGKLWGGEFFVCDFKSYERVAHLNYFQLLGGSKAIKEPRRVALSLLFDLYAEEALTLKNPTIEAFSTLELKTYFLAWKKNLNSPLSSSVGRLFDAVASLLGVCQVMSYEGESGMMLEELYDNRVEGYYPFGYSDGKIDILPVIKAMMSEPFINISVSRFFHTLVEIIFTIYKQYNLTLVLSGGVFQNRILLDLVLQKIPEAVISNNIPPNDGGIALGQIAGTYN</sequence>
<dbReference type="Gene3D" id="3.30.110.120">
    <property type="match status" value="1"/>
</dbReference>
<protein>
    <recommendedName>
        <fullName evidence="8">Carbamoyltransferase</fullName>
        <ecNumber evidence="8">6.2.-.-</ecNumber>
    </recommendedName>
</protein>
<keyword evidence="6" id="KW-0862">Zinc</keyword>
<dbReference type="PANTHER" id="PTHR42959:SF1">
    <property type="entry name" value="CARBAMOYLTRANSFERASE HYPF"/>
    <property type="match status" value="1"/>
</dbReference>
<proteinExistence type="inferred from homology"/>
<keyword evidence="3 12" id="KW-0436">Ligase</keyword>
<comment type="catalytic activity">
    <reaction evidence="9">
        <text>an acyl phosphate + H2O = a carboxylate + phosphate + H(+)</text>
        <dbReference type="Rhea" id="RHEA:14965"/>
        <dbReference type="ChEBI" id="CHEBI:15377"/>
        <dbReference type="ChEBI" id="CHEBI:15378"/>
        <dbReference type="ChEBI" id="CHEBI:29067"/>
        <dbReference type="ChEBI" id="CHEBI:43474"/>
        <dbReference type="ChEBI" id="CHEBI:59918"/>
        <dbReference type="EC" id="3.6.1.7"/>
    </reaction>
</comment>
<evidence type="ECO:0000256" key="4">
    <source>
        <dbReference type="ARBA" id="ARBA00022723"/>
    </source>
</evidence>
<dbReference type="InterPro" id="IPR036046">
    <property type="entry name" value="Acylphosphatase-like_dom_sf"/>
</dbReference>
<dbReference type="SUPFAM" id="SSF54975">
    <property type="entry name" value="Acylphosphatase/BLUF domain-like"/>
    <property type="match status" value="1"/>
</dbReference>
<evidence type="ECO:0000259" key="11">
    <source>
        <dbReference type="PROSITE" id="PS51163"/>
    </source>
</evidence>
<evidence type="ECO:0000256" key="6">
    <source>
        <dbReference type="ARBA" id="ARBA00022833"/>
    </source>
</evidence>
<evidence type="ECO:0000256" key="1">
    <source>
        <dbReference type="ARBA" id="ARBA00004711"/>
    </source>
</evidence>
<dbReference type="RefSeq" id="WP_289414614.1">
    <property type="nucleotide sequence ID" value="NZ_JAQIBD010000006.1"/>
</dbReference>
<feature type="active site" evidence="9">
    <location>
        <position position="20"/>
    </location>
</feature>
<evidence type="ECO:0000256" key="3">
    <source>
        <dbReference type="ARBA" id="ARBA00022598"/>
    </source>
</evidence>
<evidence type="ECO:0000256" key="5">
    <source>
        <dbReference type="ARBA" id="ARBA00022771"/>
    </source>
</evidence>
<evidence type="ECO:0000313" key="13">
    <source>
        <dbReference type="Proteomes" id="UP001169069"/>
    </source>
</evidence>
<dbReference type="InterPro" id="IPR051060">
    <property type="entry name" value="Carbamoyltrans_HypF-like"/>
</dbReference>
<keyword evidence="4" id="KW-0479">Metal-binding</keyword>
<dbReference type="NCBIfam" id="TIGR00143">
    <property type="entry name" value="hypF"/>
    <property type="match status" value="1"/>
</dbReference>
<keyword evidence="9" id="KW-0378">Hydrolase</keyword>
<dbReference type="PROSITE" id="PS00150">
    <property type="entry name" value="ACYLPHOSPHATASE_1"/>
    <property type="match status" value="1"/>
</dbReference>
<gene>
    <name evidence="12" type="primary">hypF</name>
    <name evidence="12" type="ORF">PGH07_11325</name>
</gene>
<organism evidence="12 13">
    <name type="scientific">Sulfurovum zhangzhouensis</name>
    <dbReference type="NCBI Taxonomy" id="3019067"/>
    <lineage>
        <taxon>Bacteria</taxon>
        <taxon>Pseudomonadati</taxon>
        <taxon>Campylobacterota</taxon>
        <taxon>Epsilonproteobacteria</taxon>
        <taxon>Campylobacterales</taxon>
        <taxon>Sulfurovaceae</taxon>
        <taxon>Sulfurovum</taxon>
    </lineage>
</organism>
<evidence type="ECO:0000256" key="2">
    <source>
        <dbReference type="ARBA" id="ARBA00008097"/>
    </source>
</evidence>
<dbReference type="Proteomes" id="UP001169069">
    <property type="component" value="Unassembled WGS sequence"/>
</dbReference>
<dbReference type="InterPro" id="IPR001792">
    <property type="entry name" value="Acylphosphatase-like_dom"/>
</dbReference>
<dbReference type="Pfam" id="PF01300">
    <property type="entry name" value="Sua5_yciO_yrdC"/>
    <property type="match status" value="1"/>
</dbReference>
<keyword evidence="13" id="KW-1185">Reference proteome</keyword>
<feature type="domain" description="YrdC-like" evidence="11">
    <location>
        <begin position="203"/>
        <end position="391"/>
    </location>
</feature>
<dbReference type="InterPro" id="IPR017945">
    <property type="entry name" value="DHBP_synth_RibB-like_a/b_dom"/>
</dbReference>
<dbReference type="InterPro" id="IPR041440">
    <property type="entry name" value="HypF_C"/>
</dbReference>
<dbReference type="PROSITE" id="PS51163">
    <property type="entry name" value="YRDC"/>
    <property type="match status" value="1"/>
</dbReference>
<dbReference type="PIRSF" id="PIRSF006256">
    <property type="entry name" value="CMPcnvr_hdrg_mat"/>
    <property type="match status" value="1"/>
</dbReference>
<dbReference type="Pfam" id="PF07503">
    <property type="entry name" value="zf-HYPF"/>
    <property type="match status" value="2"/>
</dbReference>
<dbReference type="Gene3D" id="3.30.420.40">
    <property type="match status" value="1"/>
</dbReference>
<keyword evidence="5" id="KW-0863">Zinc-finger</keyword>
<evidence type="ECO:0000256" key="8">
    <source>
        <dbReference type="PIRNR" id="PIRNR006256"/>
    </source>
</evidence>
<dbReference type="InterPro" id="IPR055128">
    <property type="entry name" value="HypF_C_2"/>
</dbReference>
<evidence type="ECO:0000256" key="9">
    <source>
        <dbReference type="PROSITE-ProRule" id="PRU00520"/>
    </source>
</evidence>
<dbReference type="InterPro" id="IPR017968">
    <property type="entry name" value="Acylphosphatase_CS"/>
</dbReference>
<evidence type="ECO:0000256" key="7">
    <source>
        <dbReference type="ARBA" id="ARBA00048220"/>
    </source>
</evidence>
<dbReference type="InterPro" id="IPR004421">
    <property type="entry name" value="Carbamoyltransferase_HypF"/>
</dbReference>
<dbReference type="PROSITE" id="PS51160">
    <property type="entry name" value="ACYLPHOSPHATASE_3"/>
    <property type="match status" value="1"/>
</dbReference>
<accession>A0ABT7R0Z0</accession>
<comment type="similarity">
    <text evidence="2 8">Belongs to the carbamoyltransferase HypF family.</text>
</comment>
<name>A0ABT7R0Z0_9BACT</name>
<feature type="active site" evidence="9">
    <location>
        <position position="38"/>
    </location>
</feature>
<dbReference type="EMBL" id="JAQIBD010000006">
    <property type="protein sequence ID" value="MDM5272765.1"/>
    <property type="molecule type" value="Genomic_DNA"/>
</dbReference>
<feature type="domain" description="Acylphosphatase-like" evidence="10">
    <location>
        <begin position="5"/>
        <end position="91"/>
    </location>
</feature>
<dbReference type="Pfam" id="PF00708">
    <property type="entry name" value="Acylphosphatase"/>
    <property type="match status" value="1"/>
</dbReference>
<evidence type="ECO:0000313" key="12">
    <source>
        <dbReference type="EMBL" id="MDM5272765.1"/>
    </source>
</evidence>
<comment type="catalytic activity">
    <reaction evidence="7">
        <text>C-terminal L-cysteinyl-[HypE protein] + carbamoyl phosphate + ATP + H2O = C-terminal S-carboxamide-L-cysteinyl-[HypE protein] + AMP + phosphate + diphosphate + H(+)</text>
        <dbReference type="Rhea" id="RHEA:55636"/>
        <dbReference type="Rhea" id="RHEA-COMP:14247"/>
        <dbReference type="Rhea" id="RHEA-COMP:14392"/>
        <dbReference type="ChEBI" id="CHEBI:15377"/>
        <dbReference type="ChEBI" id="CHEBI:15378"/>
        <dbReference type="ChEBI" id="CHEBI:30616"/>
        <dbReference type="ChEBI" id="CHEBI:33019"/>
        <dbReference type="ChEBI" id="CHEBI:43474"/>
        <dbReference type="ChEBI" id="CHEBI:58228"/>
        <dbReference type="ChEBI" id="CHEBI:76913"/>
        <dbReference type="ChEBI" id="CHEBI:139126"/>
        <dbReference type="ChEBI" id="CHEBI:456215"/>
    </reaction>
</comment>
<dbReference type="Gene3D" id="3.90.870.50">
    <property type="match status" value="1"/>
</dbReference>
<dbReference type="InterPro" id="IPR011125">
    <property type="entry name" value="Znf_HypF"/>
</dbReference>
<dbReference type="SUPFAM" id="SSF55821">
    <property type="entry name" value="YrdC/RibB"/>
    <property type="match status" value="1"/>
</dbReference>
<dbReference type="EC" id="6.2.-.-" evidence="8"/>
<comment type="caution">
    <text evidence="12">The sequence shown here is derived from an EMBL/GenBank/DDBJ whole genome shotgun (WGS) entry which is preliminary data.</text>
</comment>
<dbReference type="Pfam" id="PF17788">
    <property type="entry name" value="HypF_C"/>
    <property type="match status" value="1"/>
</dbReference>
<dbReference type="Pfam" id="PF22521">
    <property type="entry name" value="HypF_C_2"/>
    <property type="match status" value="1"/>
</dbReference>
<dbReference type="InterPro" id="IPR006070">
    <property type="entry name" value="Sua5-like_dom"/>
</dbReference>
<dbReference type="Gene3D" id="3.30.420.360">
    <property type="match status" value="1"/>
</dbReference>
<evidence type="ECO:0000259" key="10">
    <source>
        <dbReference type="PROSITE" id="PS51160"/>
    </source>
</evidence>